<organism evidence="2 3">
    <name type="scientific">Bradyrhizobium canariense</name>
    <dbReference type="NCBI Taxonomy" id="255045"/>
    <lineage>
        <taxon>Bacteria</taxon>
        <taxon>Pseudomonadati</taxon>
        <taxon>Pseudomonadota</taxon>
        <taxon>Alphaproteobacteria</taxon>
        <taxon>Hyphomicrobiales</taxon>
        <taxon>Nitrobacteraceae</taxon>
        <taxon>Bradyrhizobium</taxon>
    </lineage>
</organism>
<accession>A0A1X3HA99</accession>
<gene>
    <name evidence="2" type="ORF">BSZ18_12735</name>
</gene>
<evidence type="ECO:0000313" key="2">
    <source>
        <dbReference type="EMBL" id="OSJ12397.1"/>
    </source>
</evidence>
<name>A0A1X3HA99_9BRAD</name>
<evidence type="ECO:0000256" key="1">
    <source>
        <dbReference type="SAM" id="MobiDB-lite"/>
    </source>
</evidence>
<comment type="caution">
    <text evidence="2">The sequence shown here is derived from an EMBL/GenBank/DDBJ whole genome shotgun (WGS) entry which is preliminary data.</text>
</comment>
<protein>
    <submittedName>
        <fullName evidence="2">Uncharacterized protein</fullName>
    </submittedName>
</protein>
<evidence type="ECO:0000313" key="3">
    <source>
        <dbReference type="Proteomes" id="UP000193553"/>
    </source>
</evidence>
<dbReference type="Pfam" id="PF20102">
    <property type="entry name" value="DUF6492"/>
    <property type="match status" value="1"/>
</dbReference>
<proteinExistence type="predicted"/>
<dbReference type="AlphaFoldDB" id="A0A1X3HA99"/>
<sequence length="323" mass="36592">MAIRARAMHSVALLTASYAKDIERFSLLSESIDTWLTGYTRHYVLVNDEDLPLFARFASDKRVIVPASRYLPKWLWALPPALQFISKRRVWLSLLSSPVHGWHIQQILKIAGVLNAPEQRVCILDSDNLFFREFDVGEYAGAEKTPLFVTRNGIDAAHPLHVLWLRTVDQLLGIKDRSFPADDYVGNALVWDKDTARAMTDSIKSATGLNWVLALCRKKKFSEYLMYGHFVANAPAHLATHRVTEDSIAVSHWDDTRLDRPAIEAMMRAASPDQVALCIQSYSSTSIDDIRDVFRLSSRDRRGPSLSPEHMGDEAQFEVPKAR</sequence>
<reference evidence="2 3" key="1">
    <citation type="submission" date="2017-03" db="EMBL/GenBank/DDBJ databases">
        <title>Whole genome sequences of fourteen strains of Bradyrhizobium canariense and one strain of Bradyrhizobium japonicum isolated from Lupinus (Papilionoideae: Genisteae) species in Algeria.</title>
        <authorList>
            <person name="Crovadore J."/>
            <person name="Chekireb D."/>
            <person name="Brachmann A."/>
            <person name="Chablais R."/>
            <person name="Cochard B."/>
            <person name="Lefort F."/>
        </authorList>
    </citation>
    <scope>NUCLEOTIDE SEQUENCE [LARGE SCALE GENOMIC DNA]</scope>
    <source>
        <strain evidence="2 3">UBMA195</strain>
    </source>
</reference>
<dbReference type="OrthoDB" id="571298at2"/>
<dbReference type="EMBL" id="NAFI01000166">
    <property type="protein sequence ID" value="OSJ12397.1"/>
    <property type="molecule type" value="Genomic_DNA"/>
</dbReference>
<dbReference type="Proteomes" id="UP000193553">
    <property type="component" value="Unassembled WGS sequence"/>
</dbReference>
<feature type="region of interest" description="Disordered" evidence="1">
    <location>
        <begin position="300"/>
        <end position="323"/>
    </location>
</feature>
<dbReference type="InterPro" id="IPR045499">
    <property type="entry name" value="DUF6492"/>
</dbReference>